<evidence type="ECO:0000313" key="2">
    <source>
        <dbReference type="EMBL" id="MBH9579196.1"/>
    </source>
</evidence>
<gene>
    <name evidence="2" type="ORF">I7X39_20065</name>
</gene>
<sequence length="313" mass="33828">MSSVCAGLGQALQQGWRQGFPLQASPFQELARQTGASLRELLSQCQQLQRQGALQGPRVHWAERLSAWRLRARLRLPQADEAAALRRLAALPGCTWIEQAEPVPGTAQCTLHFELQARSAASLQAQRELLQQAWGPALRWLSLPAPPCPVCCCSAPDGPCTDPALAQRLEGGLPLCAHPFQAVAVELGRSEREVLTRLRHWQGAGDLQALGLAPPHRSQHQPVANAWLREALTPAHRATLARHAGVVDVQVLSPAGEADARLWISLGAPRELALPQLEQLLAAEGLLGLVQERWLGLRSAPRAQALLFAEAGG</sequence>
<dbReference type="EMBL" id="JAEDAK010000019">
    <property type="protein sequence ID" value="MBH9579196.1"/>
    <property type="molecule type" value="Genomic_DNA"/>
</dbReference>
<organism evidence="2 3">
    <name type="scientific">Inhella proteolytica</name>
    <dbReference type="NCBI Taxonomy" id="2795029"/>
    <lineage>
        <taxon>Bacteria</taxon>
        <taxon>Pseudomonadati</taxon>
        <taxon>Pseudomonadota</taxon>
        <taxon>Betaproteobacteria</taxon>
        <taxon>Burkholderiales</taxon>
        <taxon>Sphaerotilaceae</taxon>
        <taxon>Inhella</taxon>
    </lineage>
</organism>
<dbReference type="InterPro" id="IPR053953">
    <property type="entry name" value="NirdL-like_HTH"/>
</dbReference>
<protein>
    <recommendedName>
        <fullName evidence="1">Siroheme decarboxylase NirL-like HTH domain-containing protein</fullName>
    </recommendedName>
</protein>
<evidence type="ECO:0000313" key="3">
    <source>
        <dbReference type="Proteomes" id="UP000613266"/>
    </source>
</evidence>
<dbReference type="Gene3D" id="1.10.10.2890">
    <property type="match status" value="2"/>
</dbReference>
<comment type="caution">
    <text evidence="2">The sequence shown here is derived from an EMBL/GenBank/DDBJ whole genome shotgun (WGS) entry which is preliminary data.</text>
</comment>
<dbReference type="AlphaFoldDB" id="A0A931NIC4"/>
<dbReference type="Proteomes" id="UP000613266">
    <property type="component" value="Unassembled WGS sequence"/>
</dbReference>
<reference evidence="2" key="1">
    <citation type="submission" date="2020-12" db="EMBL/GenBank/DDBJ databases">
        <title>The genome sequence of Inhella sp. 1Y17.</title>
        <authorList>
            <person name="Liu Y."/>
        </authorList>
    </citation>
    <scope>NUCLEOTIDE SEQUENCE</scope>
    <source>
        <strain evidence="2">1Y17</strain>
    </source>
</reference>
<feature type="domain" description="Siroheme decarboxylase NirL-like HTH" evidence="1">
    <location>
        <begin position="167"/>
        <end position="205"/>
    </location>
</feature>
<feature type="domain" description="Siroheme decarboxylase NirL-like HTH" evidence="1">
    <location>
        <begin position="18"/>
        <end position="53"/>
    </location>
</feature>
<evidence type="ECO:0000259" key="1">
    <source>
        <dbReference type="Pfam" id="PF22451"/>
    </source>
</evidence>
<name>A0A931NIC4_9BURK</name>
<dbReference type="RefSeq" id="WP_198112963.1">
    <property type="nucleotide sequence ID" value="NZ_JAEDAK010000019.1"/>
</dbReference>
<proteinExistence type="predicted"/>
<accession>A0A931NIC4</accession>
<dbReference type="Pfam" id="PF22451">
    <property type="entry name" value="NirdL-like_HTH"/>
    <property type="match status" value="2"/>
</dbReference>
<keyword evidence="3" id="KW-1185">Reference proteome</keyword>